<gene>
    <name evidence="1" type="ORF">NCTC2665_00142</name>
</gene>
<dbReference type="AlphaFoldDB" id="A0A7Z7KG96"/>
<dbReference type="EMBL" id="LS483396">
    <property type="protein sequence ID" value="SQG47383.1"/>
    <property type="molecule type" value="Genomic_DNA"/>
</dbReference>
<proteinExistence type="predicted"/>
<evidence type="ECO:0000313" key="1">
    <source>
        <dbReference type="EMBL" id="SQG47383.1"/>
    </source>
</evidence>
<sequence>MMTDVRHSASYAERMRWNGLFDDLEAHWADLGWQQTVAEAAELTRAEWMALSLADRLRGARGRQVRLHLAWGEAVDGVVHTVGQGWVGVHVDGSGSAIVTVDCVAAVEADLTRAALAPELAAAGWGMVLRGIARTRQPVAVTGRLGAALAEGTVDRVGGDHLDIARHPRDEARRAAAVRGRLVIPFGALGTVRTALRPA</sequence>
<dbReference type="Proteomes" id="UP000248985">
    <property type="component" value="Chromosome 1"/>
</dbReference>
<reference evidence="1 2" key="1">
    <citation type="submission" date="2018-06" db="EMBL/GenBank/DDBJ databases">
        <authorList>
            <consortium name="Pathogen Informatics"/>
            <person name="Doyle S."/>
        </authorList>
    </citation>
    <scope>NUCLEOTIDE SEQUENCE [LARGE SCALE GENOMIC DNA]</scope>
    <source>
        <strain evidence="1 2">NCTC2665</strain>
    </source>
</reference>
<protein>
    <submittedName>
        <fullName evidence="1">Uncharacterized protein</fullName>
    </submittedName>
</protein>
<evidence type="ECO:0000313" key="2">
    <source>
        <dbReference type="Proteomes" id="UP000248985"/>
    </source>
</evidence>
<organism evidence="1 2">
    <name type="scientific">Micrococcus luteus (strain ATCC 4698 / DSM 20030 / JCM 1464 / CCM 169 / CCUG 5858 / IAM 1056 / NBRC 3333 / NCIMB 9278 / NCTC 2665 / VKM Ac-2230)</name>
    <name type="common">Micrococcus lysodeikticus</name>
    <dbReference type="NCBI Taxonomy" id="465515"/>
    <lineage>
        <taxon>Bacteria</taxon>
        <taxon>Bacillati</taxon>
        <taxon>Actinomycetota</taxon>
        <taxon>Actinomycetes</taxon>
        <taxon>Micrococcales</taxon>
        <taxon>Micrococcaceae</taxon>
        <taxon>Micrococcus</taxon>
    </lineage>
</organism>
<name>A0A7Z7KG96_MICLC</name>
<accession>A0A7Z7KG96</accession>